<evidence type="ECO:0000256" key="1">
    <source>
        <dbReference type="SAM" id="MobiDB-lite"/>
    </source>
</evidence>
<dbReference type="InterPro" id="IPR027417">
    <property type="entry name" value="P-loop_NTPase"/>
</dbReference>
<accession>A0ABN9V9V5</accession>
<dbReference type="EMBL" id="CAUYUJ010016854">
    <property type="protein sequence ID" value="CAK0869505.1"/>
    <property type="molecule type" value="Genomic_DNA"/>
</dbReference>
<feature type="region of interest" description="Disordered" evidence="1">
    <location>
        <begin position="102"/>
        <end position="144"/>
    </location>
</feature>
<evidence type="ECO:0000313" key="3">
    <source>
        <dbReference type="EMBL" id="CAK0869505.1"/>
    </source>
</evidence>
<keyword evidence="2" id="KW-0732">Signal</keyword>
<name>A0ABN9V9V5_9DINO</name>
<reference evidence="3" key="1">
    <citation type="submission" date="2023-10" db="EMBL/GenBank/DDBJ databases">
        <authorList>
            <person name="Chen Y."/>
            <person name="Shah S."/>
            <person name="Dougan E. K."/>
            <person name="Thang M."/>
            <person name="Chan C."/>
        </authorList>
    </citation>
    <scope>NUCLEOTIDE SEQUENCE [LARGE SCALE GENOMIC DNA]</scope>
</reference>
<evidence type="ECO:0000313" key="4">
    <source>
        <dbReference type="Proteomes" id="UP001189429"/>
    </source>
</evidence>
<feature type="region of interest" description="Disordered" evidence="1">
    <location>
        <begin position="178"/>
        <end position="198"/>
    </location>
</feature>
<protein>
    <submittedName>
        <fullName evidence="3">Uncharacterized protein</fullName>
    </submittedName>
</protein>
<feature type="compositionally biased region" description="Low complexity" evidence="1">
    <location>
        <begin position="122"/>
        <end position="144"/>
    </location>
</feature>
<feature type="signal peptide" evidence="2">
    <location>
        <begin position="1"/>
        <end position="30"/>
    </location>
</feature>
<organism evidence="3 4">
    <name type="scientific">Prorocentrum cordatum</name>
    <dbReference type="NCBI Taxonomy" id="2364126"/>
    <lineage>
        <taxon>Eukaryota</taxon>
        <taxon>Sar</taxon>
        <taxon>Alveolata</taxon>
        <taxon>Dinophyceae</taxon>
        <taxon>Prorocentrales</taxon>
        <taxon>Prorocentraceae</taxon>
        <taxon>Prorocentrum</taxon>
    </lineage>
</organism>
<keyword evidence="4" id="KW-1185">Reference proteome</keyword>
<sequence>MPAPARESLCGALPARGCLAACALAAAASALPGLLLRAEGAGRIAASAAPGAPAAEAWGGRAWGRLGGTGAAQAAGAAAAAAHDGGARGGAGAAGAGGAPAGSALSAASSGEGGARGGGAVSGPPGAAGAAGAAPVGPSGAAAAGTAAVPSSLAAPSRAAGRPFSGLSALPALCRDNKIDQPGGARRPSDIKPATEGKPLGPVFYLHVPKSGGASWERDARRAVKSKASSFHPVETCICYANGKDFRVVLLLRSPPEHVVSQYTHCSTYHGKGNSSSRLAEMSLMPQQLEQWVRVWADIKYHTLSSDNVSQAADLPCAAGLRACLDRYVYKTGCKYVPIDFQTERLTCDGRRRIDFPFPKRSVTLAIQNVEEAWFVGIVEAYQESLCLLYEQVSGALPDTCHCTDVDKWRGMKLTHNQHGITSRSVSELPAQTIQLIDELTEGDRSVYRAGVARFLREIRRVEARHNTTVLCNSTLQKLLARAKGTISLP</sequence>
<gene>
    <name evidence="3" type="ORF">PCOR1329_LOCUS55837</name>
</gene>
<feature type="chain" id="PRO_5046963839" evidence="2">
    <location>
        <begin position="31"/>
        <end position="490"/>
    </location>
</feature>
<comment type="caution">
    <text evidence="3">The sequence shown here is derived from an EMBL/GenBank/DDBJ whole genome shotgun (WGS) entry which is preliminary data.</text>
</comment>
<dbReference type="Proteomes" id="UP001189429">
    <property type="component" value="Unassembled WGS sequence"/>
</dbReference>
<evidence type="ECO:0000256" key="2">
    <source>
        <dbReference type="SAM" id="SignalP"/>
    </source>
</evidence>
<proteinExistence type="predicted"/>
<feature type="compositionally biased region" description="Gly residues" evidence="1">
    <location>
        <begin position="111"/>
        <end position="121"/>
    </location>
</feature>
<dbReference type="Gene3D" id="3.40.50.300">
    <property type="entry name" value="P-loop containing nucleotide triphosphate hydrolases"/>
    <property type="match status" value="1"/>
</dbReference>